<proteinExistence type="predicted"/>
<dbReference type="Pfam" id="PF01408">
    <property type="entry name" value="GFO_IDH_MocA"/>
    <property type="match status" value="1"/>
</dbReference>
<dbReference type="Gene3D" id="3.30.360.10">
    <property type="entry name" value="Dihydrodipicolinate Reductase, domain 2"/>
    <property type="match status" value="1"/>
</dbReference>
<dbReference type="InterPro" id="IPR043906">
    <property type="entry name" value="Gfo/Idh/MocA_OxRdtase_bact_C"/>
</dbReference>
<dbReference type="PROSITE" id="PS51318">
    <property type="entry name" value="TAT"/>
    <property type="match status" value="1"/>
</dbReference>
<dbReference type="InterPro" id="IPR036291">
    <property type="entry name" value="NAD(P)-bd_dom_sf"/>
</dbReference>
<dbReference type="NCBIfam" id="TIGR01409">
    <property type="entry name" value="TAT_signal_seq"/>
    <property type="match status" value="1"/>
</dbReference>
<dbReference type="Gene3D" id="3.40.50.720">
    <property type="entry name" value="NAD(P)-binding Rossmann-like Domain"/>
    <property type="match status" value="1"/>
</dbReference>
<feature type="domain" description="Gfo/Idh/MocA-like oxidoreductase N-terminal" evidence="1">
    <location>
        <begin position="44"/>
        <end position="160"/>
    </location>
</feature>
<dbReference type="GO" id="GO:0000166">
    <property type="term" value="F:nucleotide binding"/>
    <property type="evidence" value="ECO:0007669"/>
    <property type="project" value="InterPro"/>
</dbReference>
<comment type="caution">
    <text evidence="3">The sequence shown here is derived from an EMBL/GenBank/DDBJ whole genome shotgun (WGS) entry which is preliminary data.</text>
</comment>
<dbReference type="RefSeq" id="WP_184675137.1">
    <property type="nucleotide sequence ID" value="NZ_JACHGY010000001.1"/>
</dbReference>
<dbReference type="SUPFAM" id="SSF51735">
    <property type="entry name" value="NAD(P)-binding Rossmann-fold domains"/>
    <property type="match status" value="1"/>
</dbReference>
<dbReference type="InterPro" id="IPR050463">
    <property type="entry name" value="Gfo/Idh/MocA_oxidrdct_glycsds"/>
</dbReference>
<dbReference type="AlphaFoldDB" id="A0A7X0H5I3"/>
<sequence>MTNISRRTFLKSSAAGAAAVGFPTFVPATALGKDGAAAPSERVTVGVIGCGSRSNSCWAYKANPGAQVLATCDPFLNRRVEKAEAWGAESHYADFRELLERDDIDAVHIVTPDHWHVPISIAAARAGKDVYCEKPLGVSIEQNLAAREIVEKHNRVFQYGTQQRSMDSCRLGLELVLNGHIGEVQEIYVWAPQGGTGGDPTPQPVPANFDYDLWLGPAPEKPYCDARVANTGAWFIYDYAIGFIAGWGAHPLDILQWWADENDMGIPVEYTTTGTIPTKGLFDSVTHWSMQATYANGLKMHFLDRSTAVKGDMTLPEGMTKSLEKIGNGTIFLGSDGWVSISRGVFTASSEELRRKAKDPGPIRLPVSRQHMDNFVDSVRSREQPISNLESGIKSDIISHMGDLCIRTGETLRWDPVNETVVGSDDAVKMMHRPMRGPWTL</sequence>
<dbReference type="PANTHER" id="PTHR43818:SF5">
    <property type="entry name" value="OXIDOREDUCTASE FAMILY PROTEIN"/>
    <property type="match status" value="1"/>
</dbReference>
<dbReference type="PANTHER" id="PTHR43818">
    <property type="entry name" value="BCDNA.GH03377"/>
    <property type="match status" value="1"/>
</dbReference>
<feature type="domain" description="Gfo/Idh/MocA-like oxidoreductase bacterial type C-terminal" evidence="2">
    <location>
        <begin position="365"/>
        <end position="440"/>
    </location>
</feature>
<organism evidence="3 4">
    <name type="scientific">Algisphaera agarilytica</name>
    <dbReference type="NCBI Taxonomy" id="1385975"/>
    <lineage>
        <taxon>Bacteria</taxon>
        <taxon>Pseudomonadati</taxon>
        <taxon>Planctomycetota</taxon>
        <taxon>Phycisphaerae</taxon>
        <taxon>Phycisphaerales</taxon>
        <taxon>Phycisphaeraceae</taxon>
        <taxon>Algisphaera</taxon>
    </lineage>
</organism>
<name>A0A7X0H5I3_9BACT</name>
<evidence type="ECO:0000313" key="3">
    <source>
        <dbReference type="EMBL" id="MBB6428200.1"/>
    </source>
</evidence>
<gene>
    <name evidence="3" type="ORF">HNQ40_000006</name>
</gene>
<evidence type="ECO:0000259" key="2">
    <source>
        <dbReference type="Pfam" id="PF19051"/>
    </source>
</evidence>
<accession>A0A7X0H5I3</accession>
<dbReference type="Pfam" id="PF19051">
    <property type="entry name" value="GFO_IDH_MocA_C2"/>
    <property type="match status" value="2"/>
</dbReference>
<dbReference type="Proteomes" id="UP000541810">
    <property type="component" value="Unassembled WGS sequence"/>
</dbReference>
<dbReference type="Pfam" id="PF10518">
    <property type="entry name" value="TAT_signal"/>
    <property type="match status" value="1"/>
</dbReference>
<protein>
    <submittedName>
        <fullName evidence="3">Putative dehydrogenase</fullName>
    </submittedName>
</protein>
<dbReference type="InterPro" id="IPR019546">
    <property type="entry name" value="TAT_signal_bac_arc"/>
</dbReference>
<dbReference type="EMBL" id="JACHGY010000001">
    <property type="protein sequence ID" value="MBB6428200.1"/>
    <property type="molecule type" value="Genomic_DNA"/>
</dbReference>
<feature type="domain" description="Gfo/Idh/MocA-like oxidoreductase bacterial type C-terminal" evidence="2">
    <location>
        <begin position="201"/>
        <end position="300"/>
    </location>
</feature>
<reference evidence="3 4" key="1">
    <citation type="submission" date="2020-08" db="EMBL/GenBank/DDBJ databases">
        <title>Genomic Encyclopedia of Type Strains, Phase IV (KMG-IV): sequencing the most valuable type-strain genomes for metagenomic binning, comparative biology and taxonomic classification.</title>
        <authorList>
            <person name="Goeker M."/>
        </authorList>
    </citation>
    <scope>NUCLEOTIDE SEQUENCE [LARGE SCALE GENOMIC DNA]</scope>
    <source>
        <strain evidence="3 4">DSM 103725</strain>
    </source>
</reference>
<keyword evidence="4" id="KW-1185">Reference proteome</keyword>
<dbReference type="InterPro" id="IPR000683">
    <property type="entry name" value="Gfo/Idh/MocA-like_OxRdtase_N"/>
</dbReference>
<evidence type="ECO:0000259" key="1">
    <source>
        <dbReference type="Pfam" id="PF01408"/>
    </source>
</evidence>
<dbReference type="InterPro" id="IPR006311">
    <property type="entry name" value="TAT_signal"/>
</dbReference>
<dbReference type="SUPFAM" id="SSF55347">
    <property type="entry name" value="Glyceraldehyde-3-phosphate dehydrogenase-like, C-terminal domain"/>
    <property type="match status" value="1"/>
</dbReference>
<evidence type="ECO:0000313" key="4">
    <source>
        <dbReference type="Proteomes" id="UP000541810"/>
    </source>
</evidence>